<evidence type="ECO:0000256" key="1">
    <source>
        <dbReference type="ARBA" id="ARBA00004496"/>
    </source>
</evidence>
<dbReference type="SMART" id="SM00326">
    <property type="entry name" value="SH3"/>
    <property type="match status" value="1"/>
</dbReference>
<feature type="compositionally biased region" description="Low complexity" evidence="6">
    <location>
        <begin position="155"/>
        <end position="170"/>
    </location>
</feature>
<evidence type="ECO:0000256" key="4">
    <source>
        <dbReference type="ARBA" id="ARBA00022553"/>
    </source>
</evidence>
<comment type="subcellular location">
    <subcellularLocation>
        <location evidence="1">Cytoplasm</location>
    </subcellularLocation>
</comment>
<dbReference type="Pfam" id="PF14604">
    <property type="entry name" value="SH3_9"/>
    <property type="match status" value="1"/>
</dbReference>
<feature type="compositionally biased region" description="Polar residues" evidence="6">
    <location>
        <begin position="276"/>
        <end position="290"/>
    </location>
</feature>
<dbReference type="GeneID" id="112813737"/>
<feature type="region of interest" description="Disordered" evidence="6">
    <location>
        <begin position="753"/>
        <end position="782"/>
    </location>
</feature>
<feature type="compositionally biased region" description="Basic and acidic residues" evidence="6">
    <location>
        <begin position="236"/>
        <end position="250"/>
    </location>
</feature>
<reference evidence="10" key="2">
    <citation type="submission" date="2025-08" db="UniProtKB">
        <authorList>
            <consortium name="RefSeq"/>
        </authorList>
    </citation>
    <scope>IDENTIFICATION</scope>
    <source>
        <tissue evidence="10">Blood</tissue>
    </source>
</reference>
<dbReference type="FunFam" id="1.20.58.900:FF:000006">
    <property type="entry name" value="RUN and SH3 domain containing 1"/>
    <property type="match status" value="1"/>
</dbReference>
<dbReference type="SUPFAM" id="SSF140741">
    <property type="entry name" value="RUN domain-like"/>
    <property type="match status" value="1"/>
</dbReference>
<accession>A0A3Q7N120</accession>
<dbReference type="InterPro" id="IPR001452">
    <property type="entry name" value="SH3_domain"/>
</dbReference>
<feature type="domain" description="SH3" evidence="7">
    <location>
        <begin position="847"/>
        <end position="905"/>
    </location>
</feature>
<gene>
    <name evidence="10" type="primary">RUSC1</name>
</gene>
<dbReference type="GO" id="GO:0031410">
    <property type="term" value="C:cytoplasmic vesicle"/>
    <property type="evidence" value="ECO:0007669"/>
    <property type="project" value="TreeGrafter"/>
</dbReference>
<keyword evidence="9" id="KW-1185">Reference proteome</keyword>
<evidence type="ECO:0000313" key="10">
    <source>
        <dbReference type="RefSeq" id="XP_025714633.1"/>
    </source>
</evidence>
<dbReference type="Gene3D" id="1.20.58.900">
    <property type="match status" value="1"/>
</dbReference>
<dbReference type="Pfam" id="PF02759">
    <property type="entry name" value="RUN"/>
    <property type="match status" value="1"/>
</dbReference>
<dbReference type="PANTHER" id="PTHR15591:SF11">
    <property type="entry name" value="AP-4 COMPLEX ACCESSORY SUBUNIT RUSC1"/>
    <property type="match status" value="1"/>
</dbReference>
<dbReference type="InterPro" id="IPR037213">
    <property type="entry name" value="Run_dom_sf"/>
</dbReference>
<keyword evidence="3" id="KW-0963">Cytoplasm</keyword>
<evidence type="ECO:0000256" key="6">
    <source>
        <dbReference type="SAM" id="MobiDB-lite"/>
    </source>
</evidence>
<dbReference type="PROSITE" id="PS50826">
    <property type="entry name" value="RUN"/>
    <property type="match status" value="1"/>
</dbReference>
<dbReference type="Proteomes" id="UP000286641">
    <property type="component" value="Unplaced"/>
</dbReference>
<feature type="compositionally biased region" description="Low complexity" evidence="6">
    <location>
        <begin position="94"/>
        <end position="112"/>
    </location>
</feature>
<feature type="compositionally biased region" description="Pro residues" evidence="6">
    <location>
        <begin position="380"/>
        <end position="390"/>
    </location>
</feature>
<protein>
    <submittedName>
        <fullName evidence="10">RUN and SH3 domain-containing protein 1 isoform X1</fullName>
    </submittedName>
</protein>
<evidence type="ECO:0000259" key="7">
    <source>
        <dbReference type="PROSITE" id="PS50002"/>
    </source>
</evidence>
<dbReference type="SUPFAM" id="SSF50044">
    <property type="entry name" value="SH3-domain"/>
    <property type="match status" value="1"/>
</dbReference>
<feature type="compositionally biased region" description="Polar residues" evidence="6">
    <location>
        <begin position="181"/>
        <end position="190"/>
    </location>
</feature>
<evidence type="ECO:0000256" key="5">
    <source>
        <dbReference type="PROSITE-ProRule" id="PRU00192"/>
    </source>
</evidence>
<feature type="domain" description="RUN" evidence="8">
    <location>
        <begin position="525"/>
        <end position="669"/>
    </location>
</feature>
<evidence type="ECO:0000259" key="8">
    <source>
        <dbReference type="PROSITE" id="PS50826"/>
    </source>
</evidence>
<dbReference type="InterPro" id="IPR047343">
    <property type="entry name" value="RUSC1_2"/>
</dbReference>
<sequence length="905" mass="95406">MLSPQRALLCNLNHIHLQHVSLGLHLSRRPELREGPLSTSPPPGDTGGKESRGPCSGALVDANSNSPALPCRCCQEHGPGLENRQDLAQEEEGAASPSDPGCSSSLSSCSDLSPDESPISVYSRGLPGDEDVHPQPSIIPLEQGSPLASAGPGACSPDSFCCSPDSCSGASPPPGPGLDSNCNALTTCQDPVSPGLEEEDNGGEQDLPASELPEADDGKADAGKTEPSWKINPIWKIDRETTDAGWKTRENNNSGCTISGNTNSSWKTEPGKLDSSWKSSTGITDCSSKTDAGKTDAGWRSDVSEEPASHRTITSFHELAQKRKRGPGLPLVPQVKKDRSDWLIVFSPDSELPPSGSLGGSPAPPREVTTFKELRSRSRAPPPPVPPRDPPAGWALVPPRPPPPPVPPRRRKNRPGLQPIAERPPEEGRAGSPAAGQKAPAARKPEESGAQYGRAARSSWSFAGAPGAQRRWMAEAQSGTGQLQEQKKGLLIAVSASVDKIISHFGAARNLVQKAQLGDSRLSPDVGHLVLTTLCPALHALVADGLKPFRKDLITGQRRTSPWSVVEASVKPGASSRALGTLYGQVSRLAPLSSSRSRFHAFILGLLNTKQLELWFSSLQEDAGLLSLLYLPTGFLSLARGGCPALSAELLLLLQPLSVLTFHLDLLFEHHHHLPLGPPPAASAPGSPPALRQTVHAVLHWGGRLAQSLRGASGETPPGPSAPAGAPTPGSWWEQLTQASRVYASGGTEGFPLPRWRSWGPGTAAGGPRERPVPAEDTAPGRGVWLGRLFGVPGGLTETDGGTGKSRRPSSWLPPTVSVLALVKRGAPPEPLSPPEELEASVASVVQTHRAVRALCDHTAVGPDQLSFRRGEVLRVVATVDEDWLRCGRDGAEGLVPVGYTSLVL</sequence>
<dbReference type="InterPro" id="IPR004012">
    <property type="entry name" value="Run_dom"/>
</dbReference>
<feature type="compositionally biased region" description="Basic and acidic residues" evidence="6">
    <location>
        <begin position="291"/>
        <end position="309"/>
    </location>
</feature>
<keyword evidence="4" id="KW-0597">Phosphoprotein</keyword>
<dbReference type="CDD" id="cd17701">
    <property type="entry name" value="RUN_RUSC1"/>
    <property type="match status" value="1"/>
</dbReference>
<feature type="region of interest" description="Disordered" evidence="6">
    <location>
        <begin position="88"/>
        <end position="314"/>
    </location>
</feature>
<dbReference type="RefSeq" id="XP_073744793.1">
    <property type="nucleotide sequence ID" value="XM_073888692.1"/>
</dbReference>
<dbReference type="InterPro" id="IPR047341">
    <property type="entry name" value="RUN_RUSC1"/>
</dbReference>
<name>A0A3Q7N120_CALUR</name>
<reference key="1">
    <citation type="submission" date="2019-01" db="UniProtKB">
        <authorList>
            <consortium name="RefSeq"/>
        </authorList>
    </citation>
    <scope>IDENTIFICATION</scope>
</reference>
<dbReference type="SMART" id="SM00593">
    <property type="entry name" value="RUN"/>
    <property type="match status" value="1"/>
</dbReference>
<evidence type="ECO:0000256" key="2">
    <source>
        <dbReference type="ARBA" id="ARBA00022443"/>
    </source>
</evidence>
<dbReference type="CTD" id="23623"/>
<feature type="region of interest" description="Disordered" evidence="6">
    <location>
        <begin position="709"/>
        <end position="731"/>
    </location>
</feature>
<dbReference type="PANTHER" id="PTHR15591">
    <property type="entry name" value="RUN AND SH3 DOMAIN CONTAINING"/>
    <property type="match status" value="1"/>
</dbReference>
<organism evidence="9 10">
    <name type="scientific">Callorhinus ursinus</name>
    <name type="common">Northern fur seal</name>
    <dbReference type="NCBI Taxonomy" id="34884"/>
    <lineage>
        <taxon>Eukaryota</taxon>
        <taxon>Metazoa</taxon>
        <taxon>Chordata</taxon>
        <taxon>Craniata</taxon>
        <taxon>Vertebrata</taxon>
        <taxon>Euteleostomi</taxon>
        <taxon>Mammalia</taxon>
        <taxon>Eutheria</taxon>
        <taxon>Laurasiatheria</taxon>
        <taxon>Carnivora</taxon>
        <taxon>Caniformia</taxon>
        <taxon>Pinnipedia</taxon>
        <taxon>Otariidae</taxon>
        <taxon>Callorhinus</taxon>
    </lineage>
</organism>
<dbReference type="PROSITE" id="PS50002">
    <property type="entry name" value="SH3"/>
    <property type="match status" value="1"/>
</dbReference>
<dbReference type="AlphaFoldDB" id="A0A3Q7N120"/>
<feature type="compositionally biased region" description="Low complexity" evidence="6">
    <location>
        <begin position="347"/>
        <end position="356"/>
    </location>
</feature>
<feature type="region of interest" description="Disordered" evidence="6">
    <location>
        <begin position="32"/>
        <end position="61"/>
    </location>
</feature>
<feature type="compositionally biased region" description="Polar residues" evidence="6">
    <location>
        <begin position="251"/>
        <end position="267"/>
    </location>
</feature>
<keyword evidence="2 5" id="KW-0728">SH3 domain</keyword>
<feature type="compositionally biased region" description="Low complexity" evidence="6">
    <location>
        <begin position="711"/>
        <end position="731"/>
    </location>
</feature>
<dbReference type="InterPro" id="IPR036028">
    <property type="entry name" value="SH3-like_dom_sf"/>
</dbReference>
<proteinExistence type="predicted"/>
<dbReference type="RefSeq" id="XP_025714633.1">
    <property type="nucleotide sequence ID" value="XM_025858848.1"/>
</dbReference>
<feature type="compositionally biased region" description="Pro residues" evidence="6">
    <location>
        <begin position="398"/>
        <end position="407"/>
    </location>
</feature>
<dbReference type="Gene3D" id="2.30.30.40">
    <property type="entry name" value="SH3 Domains"/>
    <property type="match status" value="1"/>
</dbReference>
<evidence type="ECO:0000313" key="9">
    <source>
        <dbReference type="Proteomes" id="UP000286641"/>
    </source>
</evidence>
<feature type="region of interest" description="Disordered" evidence="6">
    <location>
        <begin position="346"/>
        <end position="457"/>
    </location>
</feature>
<evidence type="ECO:0000256" key="3">
    <source>
        <dbReference type="ARBA" id="ARBA00022490"/>
    </source>
</evidence>